<feature type="domain" description="Fatty acid desaturase" evidence="2">
    <location>
        <begin position="42"/>
        <end position="281"/>
    </location>
</feature>
<keyword evidence="1" id="KW-0812">Transmembrane</keyword>
<feature type="transmembrane region" description="Helical" evidence="1">
    <location>
        <begin position="14"/>
        <end position="33"/>
    </location>
</feature>
<comment type="caution">
    <text evidence="3">The sequence shown here is derived from an EMBL/GenBank/DDBJ whole genome shotgun (WGS) entry which is preliminary data.</text>
</comment>
<evidence type="ECO:0000313" key="3">
    <source>
        <dbReference type="EMBL" id="KAA1176141.1"/>
    </source>
</evidence>
<dbReference type="AlphaFoldDB" id="A0A5B0VQ98"/>
<evidence type="ECO:0000259" key="2">
    <source>
        <dbReference type="Pfam" id="PF00487"/>
    </source>
</evidence>
<protein>
    <submittedName>
        <fullName evidence="3">Fatty acid desaturase</fullName>
    </submittedName>
</protein>
<keyword evidence="4" id="KW-1185">Reference proteome</keyword>
<dbReference type="RefSeq" id="WP_149598768.1">
    <property type="nucleotide sequence ID" value="NZ_VTUU01000001.1"/>
</dbReference>
<evidence type="ECO:0000256" key="1">
    <source>
        <dbReference type="SAM" id="Phobius"/>
    </source>
</evidence>
<sequence>MAHVTQYFRHSDGVWPLTLVLSYIVAAYVGGWVMMAQPGVILPILGVIACAHGMVIAAYLVHDCAHNAIFKNTAHNTRLGKLLNWITGGSYGTYEDLRYKHMRHHVDNTDPIAFDYRAWLKAHPKTEKLVFALEWCYFPAVDILMHAMLMIAPLTSVGNASQRKRLLGVLLTRAVILVCLAFWSLKAVLLYAIAYTLMLMVLRFFDAYQHNYEIVVNLHDPDASFPYKGNREYEENNTYSNLISRRWPVLNLLILNFCYHNAHHTKPTMPWYKLPALHNELYGSTYTRTVGLKGQIKSYHRNRIAGIYAETYGQVEVPEALREGSAVPVYGLSFLTAF</sequence>
<evidence type="ECO:0000313" key="4">
    <source>
        <dbReference type="Proteomes" id="UP000323161"/>
    </source>
</evidence>
<dbReference type="InterPro" id="IPR005804">
    <property type="entry name" value="FA_desaturase_dom"/>
</dbReference>
<proteinExistence type="predicted"/>
<dbReference type="GO" id="GO:0006629">
    <property type="term" value="P:lipid metabolic process"/>
    <property type="evidence" value="ECO:0007669"/>
    <property type="project" value="InterPro"/>
</dbReference>
<dbReference type="Proteomes" id="UP000323161">
    <property type="component" value="Unassembled WGS sequence"/>
</dbReference>
<gene>
    <name evidence="3" type="ORF">FWJ25_03140</name>
</gene>
<dbReference type="EMBL" id="VTUU01000001">
    <property type="protein sequence ID" value="KAA1176141.1"/>
    <property type="molecule type" value="Genomic_DNA"/>
</dbReference>
<dbReference type="Pfam" id="PF00487">
    <property type="entry name" value="FA_desaturase"/>
    <property type="match status" value="1"/>
</dbReference>
<name>A0A5B0VQ98_9GAMM</name>
<accession>A0A5B0VQ98</accession>
<reference evidence="3 4" key="1">
    <citation type="submission" date="2019-08" db="EMBL/GenBank/DDBJ databases">
        <title>Marinobacter ZYF650 sp. nov., a marine bacterium isolated from seawater of the Mariana trench.</title>
        <authorList>
            <person name="Ahmad W."/>
        </authorList>
    </citation>
    <scope>NUCLEOTIDE SEQUENCE [LARGE SCALE GENOMIC DNA]</scope>
    <source>
        <strain evidence="3 4">ZYF650</strain>
    </source>
</reference>
<organism evidence="3 4">
    <name type="scientific">Marinobacter salinexigens</name>
    <dbReference type="NCBI Taxonomy" id="2919747"/>
    <lineage>
        <taxon>Bacteria</taxon>
        <taxon>Pseudomonadati</taxon>
        <taxon>Pseudomonadota</taxon>
        <taxon>Gammaproteobacteria</taxon>
        <taxon>Pseudomonadales</taxon>
        <taxon>Marinobacteraceae</taxon>
        <taxon>Marinobacter</taxon>
    </lineage>
</organism>
<feature type="transmembrane region" description="Helical" evidence="1">
    <location>
        <begin position="40"/>
        <end position="61"/>
    </location>
</feature>
<keyword evidence="1" id="KW-0472">Membrane</keyword>
<keyword evidence="1" id="KW-1133">Transmembrane helix</keyword>